<organism evidence="1 2">
    <name type="scientific">Serratia fonticola</name>
    <dbReference type="NCBI Taxonomy" id="47917"/>
    <lineage>
        <taxon>Bacteria</taxon>
        <taxon>Pseudomonadati</taxon>
        <taxon>Pseudomonadota</taxon>
        <taxon>Gammaproteobacteria</taxon>
        <taxon>Enterobacterales</taxon>
        <taxon>Yersiniaceae</taxon>
        <taxon>Serratia</taxon>
    </lineage>
</organism>
<dbReference type="Proteomes" id="UP000659084">
    <property type="component" value="Unassembled WGS sequence"/>
</dbReference>
<protein>
    <submittedName>
        <fullName evidence="1">Uncharacterized protein</fullName>
    </submittedName>
</protein>
<gene>
    <name evidence="1" type="ORF">H8J20_15545</name>
</gene>
<reference evidence="1" key="1">
    <citation type="submission" date="2020-08" db="EMBL/GenBank/DDBJ databases">
        <title>Food and environmental bacterial isolates.</title>
        <authorList>
            <person name="Richter L."/>
            <person name="Du Plessis E.M."/>
            <person name="Duvenage S."/>
            <person name="Allam M."/>
            <person name="Korsten L."/>
        </authorList>
    </citation>
    <scope>NUCLEOTIDE SEQUENCE</scope>
    <source>
        <strain evidence="1">UPMP2127</strain>
    </source>
</reference>
<accession>A0AAW3WSW5</accession>
<name>A0AAW3WSW5_SERFO</name>
<sequence length="91" mass="10101">MTICYNRHRYSPVFVQLPEDQGGFGRHKCCGCAYEQGFQHGLIRSSQVWVNLEALPESQAGTVRHKSPQAAYAKGYSDGMMASYSQSHMAG</sequence>
<evidence type="ECO:0000313" key="1">
    <source>
        <dbReference type="EMBL" id="MBC3213562.1"/>
    </source>
</evidence>
<proteinExistence type="predicted"/>
<evidence type="ECO:0000313" key="2">
    <source>
        <dbReference type="Proteomes" id="UP000659084"/>
    </source>
</evidence>
<dbReference type="EMBL" id="JACNYO010000015">
    <property type="protein sequence ID" value="MBC3213562.1"/>
    <property type="molecule type" value="Genomic_DNA"/>
</dbReference>
<dbReference type="RefSeq" id="WP_076942384.1">
    <property type="nucleotide sequence ID" value="NZ_JACBIV010000001.1"/>
</dbReference>
<dbReference type="AlphaFoldDB" id="A0AAW3WSW5"/>
<comment type="caution">
    <text evidence="1">The sequence shown here is derived from an EMBL/GenBank/DDBJ whole genome shotgun (WGS) entry which is preliminary data.</text>
</comment>